<reference evidence="4" key="1">
    <citation type="submission" date="2024-02" db="UniProtKB">
        <authorList>
            <consortium name="WormBaseParasite"/>
        </authorList>
    </citation>
    <scope>IDENTIFICATION</scope>
</reference>
<organism evidence="3 4">
    <name type="scientific">Strongyloides stercoralis</name>
    <name type="common">Threadworm</name>
    <dbReference type="NCBI Taxonomy" id="6248"/>
    <lineage>
        <taxon>Eukaryota</taxon>
        <taxon>Metazoa</taxon>
        <taxon>Ecdysozoa</taxon>
        <taxon>Nematoda</taxon>
        <taxon>Chromadorea</taxon>
        <taxon>Rhabditida</taxon>
        <taxon>Tylenchina</taxon>
        <taxon>Panagrolaimomorpha</taxon>
        <taxon>Strongyloidoidea</taxon>
        <taxon>Strongyloididae</taxon>
        <taxon>Strongyloides</taxon>
    </lineage>
</organism>
<protein>
    <submittedName>
        <fullName evidence="4">DUF1794 domain-containing protein</fullName>
    </submittedName>
</protein>
<dbReference type="InterPro" id="IPR012674">
    <property type="entry name" value="Calycin"/>
</dbReference>
<feature type="transmembrane region" description="Helical" evidence="1">
    <location>
        <begin position="15"/>
        <end position="34"/>
    </location>
</feature>
<keyword evidence="1" id="KW-0812">Transmembrane</keyword>
<dbReference type="WBParaSite" id="TCONS_00010132.p1">
    <property type="protein sequence ID" value="TCONS_00010132.p1"/>
    <property type="gene ID" value="XLOC_007827"/>
</dbReference>
<dbReference type="Gene3D" id="2.40.128.20">
    <property type="match status" value="1"/>
</dbReference>
<dbReference type="SUPFAM" id="SSF50814">
    <property type="entry name" value="Lipocalins"/>
    <property type="match status" value="1"/>
</dbReference>
<dbReference type="InterPro" id="IPR045165">
    <property type="entry name" value="Nitrobindin"/>
</dbReference>
<accession>A0AAF5DC12</accession>
<sequence length="258" mass="29843">QSKNFYFILIYHNKMSTILLSLFILISCNNILFIQSSSPYTKLKKCQDKDMSCYLQVAEDPSRCEKEDFVMKNCLKSCQKCDGLIIPPEYDLKKVPPNLKRIAFLIGKWRSDFGGKADFPTIPRFTYGEELDFKLANLNTTHPSLNYTAFAWEQYEEIELHSETGYLTMNSNGTRVALTTVMSNGFATVEEGKENGNSIEFRLKRIGRVNFSRDLPVRRMTRTWMLMNETFLESNLVMSTATHPMILHTSITYEKIFP</sequence>
<proteinExistence type="predicted"/>
<name>A0AAF5DC12_STRER</name>
<keyword evidence="1" id="KW-0472">Membrane</keyword>
<dbReference type="InterPro" id="IPR014878">
    <property type="entry name" value="THAP4-like_heme-bd"/>
</dbReference>
<dbReference type="Proteomes" id="UP000035681">
    <property type="component" value="Unplaced"/>
</dbReference>
<dbReference type="AlphaFoldDB" id="A0AAF5DC12"/>
<dbReference type="PANTHER" id="PTHR15854:SF2">
    <property type="entry name" value="MARVEL DOMAIN-CONTAINING PROTEIN-RELATED"/>
    <property type="match status" value="1"/>
</dbReference>
<dbReference type="Pfam" id="PF08768">
    <property type="entry name" value="THAP4_heme-bd"/>
    <property type="match status" value="1"/>
</dbReference>
<evidence type="ECO:0000313" key="4">
    <source>
        <dbReference type="WBParaSite" id="TCONS_00010132.p1"/>
    </source>
</evidence>
<evidence type="ECO:0000256" key="1">
    <source>
        <dbReference type="SAM" id="Phobius"/>
    </source>
</evidence>
<dbReference type="CDD" id="cd07828">
    <property type="entry name" value="lipocalin_heme-bd-THAP4-like"/>
    <property type="match status" value="1"/>
</dbReference>
<feature type="domain" description="THAP4-like heme-binding" evidence="2">
    <location>
        <begin position="99"/>
        <end position="255"/>
    </location>
</feature>
<dbReference type="PANTHER" id="PTHR15854">
    <property type="entry name" value="THAP4 PROTEIN"/>
    <property type="match status" value="1"/>
</dbReference>
<evidence type="ECO:0000313" key="3">
    <source>
        <dbReference type="Proteomes" id="UP000035681"/>
    </source>
</evidence>
<keyword evidence="3" id="KW-1185">Reference proteome</keyword>
<keyword evidence="1" id="KW-1133">Transmembrane helix</keyword>
<evidence type="ECO:0000259" key="2">
    <source>
        <dbReference type="Pfam" id="PF08768"/>
    </source>
</evidence>